<reference evidence="1 2" key="1">
    <citation type="journal article" date="2018" name="PLoS Genet.">
        <title>Population sequencing reveals clonal diversity and ancestral inbreeding in the grapevine cultivar Chardonnay.</title>
        <authorList>
            <person name="Roach M.J."/>
            <person name="Johnson D.L."/>
            <person name="Bohlmann J."/>
            <person name="van Vuuren H.J."/>
            <person name="Jones S.J."/>
            <person name="Pretorius I.S."/>
            <person name="Schmidt S.A."/>
            <person name="Borneman A.R."/>
        </authorList>
    </citation>
    <scope>NUCLEOTIDE SEQUENCE [LARGE SCALE GENOMIC DNA]</scope>
    <source>
        <strain evidence="2">cv. Chardonnay</strain>
        <tissue evidence="1">Leaf</tissue>
    </source>
</reference>
<protein>
    <submittedName>
        <fullName evidence="1">Uncharacterized protein</fullName>
    </submittedName>
</protein>
<proteinExistence type="predicted"/>
<evidence type="ECO:0000313" key="2">
    <source>
        <dbReference type="Proteomes" id="UP000288805"/>
    </source>
</evidence>
<evidence type="ECO:0000313" key="1">
    <source>
        <dbReference type="EMBL" id="RVW69350.1"/>
    </source>
</evidence>
<dbReference type="EMBL" id="QGNW01000500">
    <property type="protein sequence ID" value="RVW69350.1"/>
    <property type="molecule type" value="Genomic_DNA"/>
</dbReference>
<dbReference type="AlphaFoldDB" id="A0A438GAZ8"/>
<accession>A0A438GAZ8</accession>
<comment type="caution">
    <text evidence="1">The sequence shown here is derived from an EMBL/GenBank/DDBJ whole genome shotgun (WGS) entry which is preliminary data.</text>
</comment>
<dbReference type="Proteomes" id="UP000288805">
    <property type="component" value="Unassembled WGS sequence"/>
</dbReference>
<sequence>MLLGNLNRGNAKSWEVLFEEVLATLHVKSGDREPRDGFTIMFWQQCWDFLKHDGPISLVSGLYKCLAKEDKSWMKCLLLMKQLTRARFLMLINGTPTSFFQIFKDLRQGNPLSPHLLVLAIEEATKEEGFISRFQEIACTEKVFNSQQSAARKVIEESRDDFGVGLWKAIKRGREIMNKRTSFNVSNGGIHKESTGRQKALEPHLSRHMDDWEKERVENFPLRFQGQVVRRDENDRLFGTRWFRPKYVSLHGKFFEERF</sequence>
<gene>
    <name evidence="1" type="ORF">CK203_054882</name>
</gene>
<name>A0A438GAZ8_VITVI</name>
<organism evidence="1 2">
    <name type="scientific">Vitis vinifera</name>
    <name type="common">Grape</name>
    <dbReference type="NCBI Taxonomy" id="29760"/>
    <lineage>
        <taxon>Eukaryota</taxon>
        <taxon>Viridiplantae</taxon>
        <taxon>Streptophyta</taxon>
        <taxon>Embryophyta</taxon>
        <taxon>Tracheophyta</taxon>
        <taxon>Spermatophyta</taxon>
        <taxon>Magnoliopsida</taxon>
        <taxon>eudicotyledons</taxon>
        <taxon>Gunneridae</taxon>
        <taxon>Pentapetalae</taxon>
        <taxon>rosids</taxon>
        <taxon>Vitales</taxon>
        <taxon>Vitaceae</taxon>
        <taxon>Viteae</taxon>
        <taxon>Vitis</taxon>
    </lineage>
</organism>